<evidence type="ECO:0000313" key="1">
    <source>
        <dbReference type="EMBL" id="POM67998.1"/>
    </source>
</evidence>
<dbReference type="Proteomes" id="UP000237271">
    <property type="component" value="Unassembled WGS sequence"/>
</dbReference>
<gene>
    <name evidence="1" type="ORF">PHPALM_15895</name>
</gene>
<comment type="caution">
    <text evidence="1">The sequence shown here is derived from an EMBL/GenBank/DDBJ whole genome shotgun (WGS) entry which is preliminary data.</text>
</comment>
<organism evidence="1 2">
    <name type="scientific">Phytophthora palmivora</name>
    <dbReference type="NCBI Taxonomy" id="4796"/>
    <lineage>
        <taxon>Eukaryota</taxon>
        <taxon>Sar</taxon>
        <taxon>Stramenopiles</taxon>
        <taxon>Oomycota</taxon>
        <taxon>Peronosporomycetes</taxon>
        <taxon>Peronosporales</taxon>
        <taxon>Peronosporaceae</taxon>
        <taxon>Phytophthora</taxon>
    </lineage>
</organism>
<name>A0A2P4XR09_9STRA</name>
<keyword evidence="2" id="KW-1185">Reference proteome</keyword>
<sequence>MDLTVSGWRVYFPNGASSFYFHPFTEADFNRAITTCDETFGVEPPFIKSVGKLFGLNMHCAPLTRRPDRSLVTHARFTTRTCDETFGVEPPFIKSVGKLFGLNMHCAPLTRRPDRSLVTHARFTTRFNSSLDSMIPAIHNTELTTLPIICTPPHWNANQRNDVNVDVLQEFEKDAYVMVCNIPGPVHYRYLYFLRHLTRTMTNGKRSVSFVMTIANSEANQRSRIAEDQHNDVHWVQEGGTFMTLTEVDDAVDLIYDHWASCQDEQHAQNLFIQWAQYVLRRTQTIIPSRFLESQSKVVC</sequence>
<accession>A0A2P4XR09</accession>
<proteinExistence type="predicted"/>
<dbReference type="EMBL" id="NCKW01008476">
    <property type="protein sequence ID" value="POM67998.1"/>
    <property type="molecule type" value="Genomic_DNA"/>
</dbReference>
<dbReference type="AlphaFoldDB" id="A0A2P4XR09"/>
<reference evidence="1 2" key="1">
    <citation type="journal article" date="2017" name="Genome Biol. Evol.">
        <title>Phytophthora megakarya and P. palmivora, closely related causal agents of cacao black pod rot, underwent increases in genome sizes and gene numbers by different mechanisms.</title>
        <authorList>
            <person name="Ali S.S."/>
            <person name="Shao J."/>
            <person name="Lary D.J."/>
            <person name="Kronmiller B."/>
            <person name="Shen D."/>
            <person name="Strem M.D."/>
            <person name="Amoako-Attah I."/>
            <person name="Akrofi A.Y."/>
            <person name="Begoude B.A."/>
            <person name="Ten Hoopen G.M."/>
            <person name="Coulibaly K."/>
            <person name="Kebe B.I."/>
            <person name="Melnick R.L."/>
            <person name="Guiltinan M.J."/>
            <person name="Tyler B.M."/>
            <person name="Meinhardt L.W."/>
            <person name="Bailey B.A."/>
        </authorList>
    </citation>
    <scope>NUCLEOTIDE SEQUENCE [LARGE SCALE GENOMIC DNA]</scope>
    <source>
        <strain evidence="2">sbr112.9</strain>
    </source>
</reference>
<evidence type="ECO:0000313" key="2">
    <source>
        <dbReference type="Proteomes" id="UP000237271"/>
    </source>
</evidence>
<dbReference type="OrthoDB" id="118391at2759"/>
<protein>
    <submittedName>
        <fullName evidence="1">Uncharacterized protein</fullName>
    </submittedName>
</protein>